<dbReference type="OMA" id="HKLYMEY"/>
<dbReference type="GO" id="GO:0005829">
    <property type="term" value="C:cytosol"/>
    <property type="evidence" value="ECO:0007669"/>
    <property type="project" value="TreeGrafter"/>
</dbReference>
<dbReference type="EMBL" id="KE346365">
    <property type="protein sequence ID" value="KJE93714.1"/>
    <property type="molecule type" value="Genomic_DNA"/>
</dbReference>
<dbReference type="eggNOG" id="KOG3087">
    <property type="taxonomic scope" value="Eukaryota"/>
</dbReference>
<keyword evidence="4" id="KW-0723">Serine/threonine-protein kinase</keyword>
<dbReference type="EC" id="2.7.11.1" evidence="3"/>
<evidence type="ECO:0000256" key="6">
    <source>
        <dbReference type="ARBA" id="ARBA00022679"/>
    </source>
</evidence>
<keyword evidence="8" id="KW-0547">Nucleotide-binding</keyword>
<keyword evidence="5" id="KW-0597">Phosphoprotein</keyword>
<dbReference type="SMART" id="SM00220">
    <property type="entry name" value="S_TKc"/>
    <property type="match status" value="1"/>
</dbReference>
<accession>A0A0D2X354</accession>
<dbReference type="GO" id="GO:0000408">
    <property type="term" value="C:EKC/KEOPS complex"/>
    <property type="evidence" value="ECO:0007669"/>
    <property type="project" value="TreeGrafter"/>
</dbReference>
<dbReference type="GO" id="GO:0016787">
    <property type="term" value="F:hydrolase activity"/>
    <property type="evidence" value="ECO:0007669"/>
    <property type="project" value="UniProtKB-KW"/>
</dbReference>
<evidence type="ECO:0000256" key="5">
    <source>
        <dbReference type="ARBA" id="ARBA00022553"/>
    </source>
</evidence>
<feature type="domain" description="Protein kinase" evidence="15">
    <location>
        <begin position="22"/>
        <end position="254"/>
    </location>
</feature>
<dbReference type="InterPro" id="IPR022495">
    <property type="entry name" value="Bud32"/>
</dbReference>
<dbReference type="GO" id="GO:0008033">
    <property type="term" value="P:tRNA processing"/>
    <property type="evidence" value="ECO:0007669"/>
    <property type="project" value="UniProtKB-KW"/>
</dbReference>
<proteinExistence type="inferred from homology"/>
<keyword evidence="11" id="KW-0067">ATP-binding</keyword>
<dbReference type="InParanoid" id="A0A0D2X354"/>
<evidence type="ECO:0000256" key="8">
    <source>
        <dbReference type="ARBA" id="ARBA00022741"/>
    </source>
</evidence>
<comment type="similarity">
    <text evidence="2">Belongs to the protein kinase superfamily. BUD32 family.</text>
</comment>
<dbReference type="GO" id="GO:0005524">
    <property type="term" value="F:ATP binding"/>
    <property type="evidence" value="ECO:0007669"/>
    <property type="project" value="UniProtKB-KW"/>
</dbReference>
<keyword evidence="7" id="KW-0819">tRNA processing</keyword>
<dbReference type="PhylomeDB" id="A0A0D2X354"/>
<evidence type="ECO:0000256" key="9">
    <source>
        <dbReference type="ARBA" id="ARBA00022777"/>
    </source>
</evidence>
<dbReference type="PROSITE" id="PS50011">
    <property type="entry name" value="PROTEIN_KINASE_DOM"/>
    <property type="match status" value="1"/>
</dbReference>
<protein>
    <recommendedName>
        <fullName evidence="3">non-specific serine/threonine protein kinase</fullName>
        <ecNumber evidence="3">2.7.11.1</ecNumber>
    </recommendedName>
</protein>
<keyword evidence="10" id="KW-0378">Hydrolase</keyword>
<keyword evidence="9 16" id="KW-0418">Kinase</keyword>
<dbReference type="InterPro" id="IPR000719">
    <property type="entry name" value="Prot_kinase_dom"/>
</dbReference>
<dbReference type="NCBIfam" id="TIGR03724">
    <property type="entry name" value="arch_bud32"/>
    <property type="match status" value="1"/>
</dbReference>
<reference evidence="17" key="1">
    <citation type="submission" date="2011-02" db="EMBL/GenBank/DDBJ databases">
        <title>The Genome Sequence of Capsaspora owczarzaki ATCC 30864.</title>
        <authorList>
            <person name="Russ C."/>
            <person name="Cuomo C."/>
            <person name="Burger G."/>
            <person name="Gray M.W."/>
            <person name="Holland P.W.H."/>
            <person name="King N."/>
            <person name="Lang F.B.F."/>
            <person name="Roger A.J."/>
            <person name="Ruiz-Trillo I."/>
            <person name="Young S.K."/>
            <person name="Zeng Q."/>
            <person name="Gargeya S."/>
            <person name="Alvarado L."/>
            <person name="Berlin A."/>
            <person name="Chapman S.B."/>
            <person name="Chen Z."/>
            <person name="Freedman E."/>
            <person name="Gellesch M."/>
            <person name="Goldberg J."/>
            <person name="Griggs A."/>
            <person name="Gujja S."/>
            <person name="Heilman E."/>
            <person name="Heiman D."/>
            <person name="Howarth C."/>
            <person name="Mehta T."/>
            <person name="Neiman D."/>
            <person name="Pearson M."/>
            <person name="Roberts A."/>
            <person name="Saif S."/>
            <person name="Shea T."/>
            <person name="Shenoy N."/>
            <person name="Sisk P."/>
            <person name="Stolte C."/>
            <person name="Sykes S."/>
            <person name="White J."/>
            <person name="Yandava C."/>
            <person name="Haas B."/>
            <person name="Nusbaum C."/>
            <person name="Birren B."/>
        </authorList>
    </citation>
    <scope>NUCLEOTIDE SEQUENCE</scope>
    <source>
        <strain evidence="17">ATCC 30864</strain>
    </source>
</reference>
<comment type="catalytic activity">
    <reaction evidence="13">
        <text>L-threonyl-[protein] + ATP = O-phospho-L-threonyl-[protein] + ADP + H(+)</text>
        <dbReference type="Rhea" id="RHEA:46608"/>
        <dbReference type="Rhea" id="RHEA-COMP:11060"/>
        <dbReference type="Rhea" id="RHEA-COMP:11605"/>
        <dbReference type="ChEBI" id="CHEBI:15378"/>
        <dbReference type="ChEBI" id="CHEBI:30013"/>
        <dbReference type="ChEBI" id="CHEBI:30616"/>
        <dbReference type="ChEBI" id="CHEBI:61977"/>
        <dbReference type="ChEBI" id="CHEBI:456216"/>
        <dbReference type="EC" id="2.7.11.1"/>
    </reaction>
</comment>
<comment type="catalytic activity">
    <reaction evidence="14">
        <text>L-seryl-[protein] + ATP = O-phospho-L-seryl-[protein] + ADP + H(+)</text>
        <dbReference type="Rhea" id="RHEA:17989"/>
        <dbReference type="Rhea" id="RHEA-COMP:9863"/>
        <dbReference type="Rhea" id="RHEA-COMP:11604"/>
        <dbReference type="ChEBI" id="CHEBI:15378"/>
        <dbReference type="ChEBI" id="CHEBI:29999"/>
        <dbReference type="ChEBI" id="CHEBI:30616"/>
        <dbReference type="ChEBI" id="CHEBI:83421"/>
        <dbReference type="ChEBI" id="CHEBI:456216"/>
        <dbReference type="EC" id="2.7.11.1"/>
    </reaction>
</comment>
<evidence type="ECO:0000256" key="2">
    <source>
        <dbReference type="ARBA" id="ARBA00010630"/>
    </source>
</evidence>
<evidence type="ECO:0000259" key="15">
    <source>
        <dbReference type="PROSITE" id="PS50011"/>
    </source>
</evidence>
<evidence type="ECO:0000256" key="12">
    <source>
        <dbReference type="ARBA" id="ARBA00023242"/>
    </source>
</evidence>
<dbReference type="FunCoup" id="A0A0D2X354">
    <property type="interactions" value="219"/>
</dbReference>
<evidence type="ECO:0000313" key="16">
    <source>
        <dbReference type="EMBL" id="KJE93714.1"/>
    </source>
</evidence>
<name>A0A0D2X354_CAPO3</name>
<dbReference type="Pfam" id="PF06293">
    <property type="entry name" value="Kdo"/>
    <property type="match status" value="1"/>
</dbReference>
<evidence type="ECO:0000256" key="14">
    <source>
        <dbReference type="ARBA" id="ARBA00048679"/>
    </source>
</evidence>
<dbReference type="STRING" id="595528.A0A0D2X354"/>
<dbReference type="OrthoDB" id="3399at2759"/>
<dbReference type="Proteomes" id="UP000008743">
    <property type="component" value="Unassembled WGS sequence"/>
</dbReference>
<evidence type="ECO:0000256" key="3">
    <source>
        <dbReference type="ARBA" id="ARBA00012513"/>
    </source>
</evidence>
<evidence type="ECO:0000256" key="1">
    <source>
        <dbReference type="ARBA" id="ARBA00004123"/>
    </source>
</evidence>
<evidence type="ECO:0000313" key="17">
    <source>
        <dbReference type="Proteomes" id="UP000008743"/>
    </source>
</evidence>
<evidence type="ECO:0000256" key="4">
    <source>
        <dbReference type="ARBA" id="ARBA00022527"/>
    </source>
</evidence>
<evidence type="ECO:0000256" key="7">
    <source>
        <dbReference type="ARBA" id="ARBA00022694"/>
    </source>
</evidence>
<keyword evidence="12" id="KW-0539">Nucleus</keyword>
<dbReference type="AlphaFoldDB" id="A0A0D2X354"/>
<dbReference type="GO" id="GO:0004674">
    <property type="term" value="F:protein serine/threonine kinase activity"/>
    <property type="evidence" value="ECO:0007669"/>
    <property type="project" value="UniProtKB-KW"/>
</dbReference>
<dbReference type="PANTHER" id="PTHR12209:SF0">
    <property type="entry name" value="EKC_KEOPS COMPLEX SUBUNIT TP53RK"/>
    <property type="match status" value="1"/>
</dbReference>
<dbReference type="InterPro" id="IPR008266">
    <property type="entry name" value="Tyr_kinase_AS"/>
</dbReference>
<dbReference type="GO" id="GO:0070525">
    <property type="term" value="P:tRNA threonylcarbamoyladenosine metabolic process"/>
    <property type="evidence" value="ECO:0007669"/>
    <property type="project" value="TreeGrafter"/>
</dbReference>
<organism evidence="16 17">
    <name type="scientific">Capsaspora owczarzaki (strain ATCC 30864)</name>
    <dbReference type="NCBI Taxonomy" id="595528"/>
    <lineage>
        <taxon>Eukaryota</taxon>
        <taxon>Filasterea</taxon>
        <taxon>Capsaspora</taxon>
    </lineage>
</organism>
<dbReference type="InterPro" id="IPR011009">
    <property type="entry name" value="Kinase-like_dom_sf"/>
</dbReference>
<dbReference type="FunFam" id="1.10.510.10:FF:000323">
    <property type="entry name" value="TP53-regulating kinase, putative"/>
    <property type="match status" value="1"/>
</dbReference>
<gene>
    <name evidence="16" type="ORF">CAOG_004467</name>
</gene>
<dbReference type="Gene3D" id="1.10.510.10">
    <property type="entry name" value="Transferase(Phosphotransferase) domain 1"/>
    <property type="match status" value="1"/>
</dbReference>
<sequence>MQAAELPANPTTAAPTLSATTSDGRVLISQGAEARVYSVLRSLPGHPEPRRAILKQRFKKNYRHPSLDKSLTRSRIRAEARCLTKFKETPAEGVNVPELYHVDFDQSAIYLEYIPGITVKAALLENLFPQGKATLSMYIQHELVQRIGKTVASLHNSNIVHGDLTTSNMLLRDRDPTKIVLIDFGLSYNSTTPIEDKGVDLYVLERAFLSTHPQSESLFQLVLDAYAKHATSGPAIITRLNEVRLRGRKKMMVG</sequence>
<dbReference type="SUPFAM" id="SSF56112">
    <property type="entry name" value="Protein kinase-like (PK-like)"/>
    <property type="match status" value="1"/>
</dbReference>
<dbReference type="Gene3D" id="3.30.200.20">
    <property type="entry name" value="Phosphorylase Kinase, domain 1"/>
    <property type="match status" value="1"/>
</dbReference>
<dbReference type="GO" id="GO:0005634">
    <property type="term" value="C:nucleus"/>
    <property type="evidence" value="ECO:0007669"/>
    <property type="project" value="UniProtKB-SubCell"/>
</dbReference>
<keyword evidence="6" id="KW-0808">Transferase</keyword>
<dbReference type="FunFam" id="3.30.200.20:FF:000201">
    <property type="entry name" value="TP53-regulating kinase isoform X1"/>
    <property type="match status" value="1"/>
</dbReference>
<dbReference type="PROSITE" id="PS00109">
    <property type="entry name" value="PROTEIN_KINASE_TYR"/>
    <property type="match status" value="1"/>
</dbReference>
<evidence type="ECO:0000256" key="13">
    <source>
        <dbReference type="ARBA" id="ARBA00047899"/>
    </source>
</evidence>
<dbReference type="PANTHER" id="PTHR12209">
    <property type="entry name" value="NON-SPECIFIC SERINE/THREONINE PROTEIN KINASE"/>
    <property type="match status" value="1"/>
</dbReference>
<keyword evidence="17" id="KW-1185">Reference proteome</keyword>
<evidence type="ECO:0000256" key="11">
    <source>
        <dbReference type="ARBA" id="ARBA00022840"/>
    </source>
</evidence>
<comment type="subcellular location">
    <subcellularLocation>
        <location evidence="1">Nucleus</location>
    </subcellularLocation>
</comment>
<evidence type="ECO:0000256" key="10">
    <source>
        <dbReference type="ARBA" id="ARBA00022801"/>
    </source>
</evidence>